<dbReference type="EMBL" id="CAUYUJ010008557">
    <property type="protein sequence ID" value="CAK0824303.1"/>
    <property type="molecule type" value="Genomic_DNA"/>
</dbReference>
<reference evidence="2" key="1">
    <citation type="submission" date="2023-10" db="EMBL/GenBank/DDBJ databases">
        <authorList>
            <person name="Chen Y."/>
            <person name="Shah S."/>
            <person name="Dougan E. K."/>
            <person name="Thang M."/>
            <person name="Chan C."/>
        </authorList>
    </citation>
    <scope>NUCLEOTIDE SEQUENCE [LARGE SCALE GENOMIC DNA]</scope>
</reference>
<gene>
    <name evidence="2" type="ORF">PCOR1329_LOCUS24736</name>
</gene>
<evidence type="ECO:0000256" key="1">
    <source>
        <dbReference type="SAM" id="MobiDB-lite"/>
    </source>
</evidence>
<protein>
    <submittedName>
        <fullName evidence="2">Uncharacterized protein</fullName>
    </submittedName>
</protein>
<sequence length="163" mass="16179">MAGLQQPRSPSVAAPRSPSQPAAPEMCARGPRVAGPTAHGASASSSSTAAAGGPVGAALQPTGHGQGQHAGTSGCDLLRRDVLAFRDRQADALADLILHLGDGSAALANAAVVEARLPALLSAAEPLGEADAALVVDEHGRRAGAFSACPGPMAGRTRTQKIR</sequence>
<evidence type="ECO:0000313" key="2">
    <source>
        <dbReference type="EMBL" id="CAK0824303.1"/>
    </source>
</evidence>
<comment type="caution">
    <text evidence="2">The sequence shown here is derived from an EMBL/GenBank/DDBJ whole genome shotgun (WGS) entry which is preliminary data.</text>
</comment>
<keyword evidence="3" id="KW-1185">Reference proteome</keyword>
<evidence type="ECO:0000313" key="3">
    <source>
        <dbReference type="Proteomes" id="UP001189429"/>
    </source>
</evidence>
<feature type="region of interest" description="Disordered" evidence="1">
    <location>
        <begin position="1"/>
        <end position="73"/>
    </location>
</feature>
<dbReference type="Proteomes" id="UP001189429">
    <property type="component" value="Unassembled WGS sequence"/>
</dbReference>
<proteinExistence type="predicted"/>
<feature type="compositionally biased region" description="Low complexity" evidence="1">
    <location>
        <begin position="34"/>
        <end position="58"/>
    </location>
</feature>
<name>A0ABN9RY28_9DINO</name>
<accession>A0ABN9RY28</accession>
<feature type="compositionally biased region" description="Low complexity" evidence="1">
    <location>
        <begin position="1"/>
        <end position="24"/>
    </location>
</feature>
<organism evidence="2 3">
    <name type="scientific">Prorocentrum cordatum</name>
    <dbReference type="NCBI Taxonomy" id="2364126"/>
    <lineage>
        <taxon>Eukaryota</taxon>
        <taxon>Sar</taxon>
        <taxon>Alveolata</taxon>
        <taxon>Dinophyceae</taxon>
        <taxon>Prorocentrales</taxon>
        <taxon>Prorocentraceae</taxon>
        <taxon>Prorocentrum</taxon>
    </lineage>
</organism>